<name>A0A9W6WMU1_9STRA</name>
<dbReference type="AlphaFoldDB" id="A0A9W6WMU1"/>
<gene>
    <name evidence="2" type="ORF">Plil01_000057900</name>
</gene>
<dbReference type="EMBL" id="BSXW01000016">
    <property type="protein sequence ID" value="GMF09696.1"/>
    <property type="molecule type" value="Genomic_DNA"/>
</dbReference>
<feature type="compositionally biased region" description="Basic and acidic residues" evidence="1">
    <location>
        <begin position="64"/>
        <end position="81"/>
    </location>
</feature>
<dbReference type="Proteomes" id="UP001165083">
    <property type="component" value="Unassembled WGS sequence"/>
</dbReference>
<protein>
    <submittedName>
        <fullName evidence="2">Unnamed protein product</fullName>
    </submittedName>
</protein>
<comment type="caution">
    <text evidence="2">The sequence shown here is derived from an EMBL/GenBank/DDBJ whole genome shotgun (WGS) entry which is preliminary data.</text>
</comment>
<feature type="region of interest" description="Disordered" evidence="1">
    <location>
        <begin position="58"/>
        <end position="81"/>
    </location>
</feature>
<sequence>MSSSTTFSIAMQKLTLCDDVKSLLSPRERLSDLHDHRRHHGEGHDCPRDVGAEARTRAALPPKVVERSGDQREQHDEQALKRNQHDAKYFRGGVKVKHGVAKAFAHTLQRFTNRHFVAAARIPRVDDTFTSGHGCCTKRWCLPIVRPEDFIVREISAAGEVVGFSDDSDRLPTESEREAVLRKIEAAQLASQKEKKERLVFDAPADGWRAALTELIGATILEDVERVATGKTDDYFLESPTEFRDRVYLQVCIQNCFPGLDCKMQKAPAEDDQLKMEQIQVLLDPVYKKLRNGGMSVENCNRLLTFLRNGVSDPAASKGKTLCYCWYF</sequence>
<proteinExistence type="predicted"/>
<accession>A0A9W6WMU1</accession>
<dbReference type="OrthoDB" id="447290at2759"/>
<organism evidence="2 3">
    <name type="scientific">Phytophthora lilii</name>
    <dbReference type="NCBI Taxonomy" id="2077276"/>
    <lineage>
        <taxon>Eukaryota</taxon>
        <taxon>Sar</taxon>
        <taxon>Stramenopiles</taxon>
        <taxon>Oomycota</taxon>
        <taxon>Peronosporomycetes</taxon>
        <taxon>Peronosporales</taxon>
        <taxon>Peronosporaceae</taxon>
        <taxon>Phytophthora</taxon>
    </lineage>
</organism>
<evidence type="ECO:0000313" key="3">
    <source>
        <dbReference type="Proteomes" id="UP001165083"/>
    </source>
</evidence>
<keyword evidence="3" id="KW-1185">Reference proteome</keyword>
<reference evidence="2" key="1">
    <citation type="submission" date="2023-04" db="EMBL/GenBank/DDBJ databases">
        <title>Phytophthora lilii NBRC 32176.</title>
        <authorList>
            <person name="Ichikawa N."/>
            <person name="Sato H."/>
            <person name="Tonouchi N."/>
        </authorList>
    </citation>
    <scope>NUCLEOTIDE SEQUENCE</scope>
    <source>
        <strain evidence="2">NBRC 32176</strain>
    </source>
</reference>
<evidence type="ECO:0000313" key="2">
    <source>
        <dbReference type="EMBL" id="GMF09696.1"/>
    </source>
</evidence>
<evidence type="ECO:0000256" key="1">
    <source>
        <dbReference type="SAM" id="MobiDB-lite"/>
    </source>
</evidence>